<dbReference type="GeneID" id="85330979"/>
<organism evidence="10 11">
    <name type="scientific">Lasiosphaeria miniovina</name>
    <dbReference type="NCBI Taxonomy" id="1954250"/>
    <lineage>
        <taxon>Eukaryota</taxon>
        <taxon>Fungi</taxon>
        <taxon>Dikarya</taxon>
        <taxon>Ascomycota</taxon>
        <taxon>Pezizomycotina</taxon>
        <taxon>Sordariomycetes</taxon>
        <taxon>Sordariomycetidae</taxon>
        <taxon>Sordariales</taxon>
        <taxon>Lasiosphaeriaceae</taxon>
        <taxon>Lasiosphaeria</taxon>
    </lineage>
</organism>
<dbReference type="GO" id="GO:0005886">
    <property type="term" value="C:plasma membrane"/>
    <property type="evidence" value="ECO:0007669"/>
    <property type="project" value="UniProtKB-SubCell"/>
</dbReference>
<dbReference type="InterPro" id="IPR046936">
    <property type="entry name" value="BIM1-like"/>
</dbReference>
<evidence type="ECO:0000313" key="10">
    <source>
        <dbReference type="EMBL" id="KAK0713316.1"/>
    </source>
</evidence>
<evidence type="ECO:0000256" key="5">
    <source>
        <dbReference type="ARBA" id="ARBA00023136"/>
    </source>
</evidence>
<protein>
    <recommendedName>
        <fullName evidence="9">Copper acquisition factor BIM1-like domain-containing protein</fullName>
    </recommendedName>
</protein>
<dbReference type="AlphaFoldDB" id="A0AA40DU08"/>
<evidence type="ECO:0000256" key="4">
    <source>
        <dbReference type="ARBA" id="ARBA00022729"/>
    </source>
</evidence>
<feature type="domain" description="Copper acquisition factor BIM1-like" evidence="9">
    <location>
        <begin position="23"/>
        <end position="157"/>
    </location>
</feature>
<feature type="signal peptide" evidence="8">
    <location>
        <begin position="1"/>
        <end position="22"/>
    </location>
</feature>
<dbReference type="Proteomes" id="UP001172101">
    <property type="component" value="Unassembled WGS sequence"/>
</dbReference>
<comment type="subcellular location">
    <subcellularLocation>
        <location evidence="1">Cell membrane</location>
        <topology evidence="1">Lipid-anchor</topology>
        <topology evidence="1">GPI-anchor</topology>
    </subcellularLocation>
</comment>
<comment type="caution">
    <text evidence="10">The sequence shown here is derived from an EMBL/GenBank/DDBJ whole genome shotgun (WGS) entry which is preliminary data.</text>
</comment>
<sequence length="163" mass="17146">MHFKLGLSGLAALAQVITLGACHYVLQFPISVGYTDSTEATAPCGGYSATSRTTVTDWPLGGLAIAVITTHSSVTWEYKVALLSSPTVFVSLTPVLTQTGVGHFCEPVMPGYSPWLNQDAILQVIQHAPDGALYQCEAIKFVSGAAATPPASCYNSSVISAHW</sequence>
<dbReference type="PANTHER" id="PTHR34992">
    <property type="entry name" value="HYPHAL ANASTAMOSIS-7 PROTEIN"/>
    <property type="match status" value="1"/>
</dbReference>
<evidence type="ECO:0000256" key="1">
    <source>
        <dbReference type="ARBA" id="ARBA00004609"/>
    </source>
</evidence>
<dbReference type="Pfam" id="PF20238">
    <property type="entry name" value="BIM1-like_dom"/>
    <property type="match status" value="1"/>
</dbReference>
<evidence type="ECO:0000256" key="6">
    <source>
        <dbReference type="ARBA" id="ARBA00023180"/>
    </source>
</evidence>
<evidence type="ECO:0000259" key="9">
    <source>
        <dbReference type="Pfam" id="PF20238"/>
    </source>
</evidence>
<reference evidence="10" key="1">
    <citation type="submission" date="2023-06" db="EMBL/GenBank/DDBJ databases">
        <title>Genome-scale phylogeny and comparative genomics of the fungal order Sordariales.</title>
        <authorList>
            <consortium name="Lawrence Berkeley National Laboratory"/>
            <person name="Hensen N."/>
            <person name="Bonometti L."/>
            <person name="Westerberg I."/>
            <person name="Brannstrom I.O."/>
            <person name="Guillou S."/>
            <person name="Cros-Aarteil S."/>
            <person name="Calhoun S."/>
            <person name="Haridas S."/>
            <person name="Kuo A."/>
            <person name="Mondo S."/>
            <person name="Pangilinan J."/>
            <person name="Riley R."/>
            <person name="LaButti K."/>
            <person name="Andreopoulos B."/>
            <person name="Lipzen A."/>
            <person name="Chen C."/>
            <person name="Yanf M."/>
            <person name="Daum C."/>
            <person name="Ng V."/>
            <person name="Clum A."/>
            <person name="Steindorff A."/>
            <person name="Ohm R."/>
            <person name="Martin F."/>
            <person name="Silar P."/>
            <person name="Natvig D."/>
            <person name="Lalanne C."/>
            <person name="Gautier V."/>
            <person name="Ament-velasquez S.L."/>
            <person name="Kruys A."/>
            <person name="Hutchinson M.I."/>
            <person name="Powell A.J."/>
            <person name="Barry K."/>
            <person name="Miller A.N."/>
            <person name="Grigoriev I.V."/>
            <person name="Debuchy R."/>
            <person name="Gladieux P."/>
            <person name="Thoren M.H."/>
            <person name="Johannesson H."/>
        </authorList>
    </citation>
    <scope>NUCLEOTIDE SEQUENCE</scope>
    <source>
        <strain evidence="10">SMH2392-1A</strain>
    </source>
</reference>
<keyword evidence="6" id="KW-0325">Glycoprotein</keyword>
<evidence type="ECO:0000256" key="3">
    <source>
        <dbReference type="ARBA" id="ARBA00022622"/>
    </source>
</evidence>
<evidence type="ECO:0000313" key="11">
    <source>
        <dbReference type="Proteomes" id="UP001172101"/>
    </source>
</evidence>
<evidence type="ECO:0000256" key="7">
    <source>
        <dbReference type="ARBA" id="ARBA00023288"/>
    </source>
</evidence>
<keyword evidence="11" id="KW-1185">Reference proteome</keyword>
<dbReference type="GO" id="GO:0098552">
    <property type="term" value="C:side of membrane"/>
    <property type="evidence" value="ECO:0007669"/>
    <property type="project" value="UniProtKB-KW"/>
</dbReference>
<dbReference type="EMBL" id="JAUIRO010000005">
    <property type="protein sequence ID" value="KAK0713316.1"/>
    <property type="molecule type" value="Genomic_DNA"/>
</dbReference>
<evidence type="ECO:0000256" key="2">
    <source>
        <dbReference type="ARBA" id="ARBA00022475"/>
    </source>
</evidence>
<keyword evidence="5" id="KW-0472">Membrane</keyword>
<keyword evidence="3" id="KW-0336">GPI-anchor</keyword>
<keyword evidence="2" id="KW-1003">Cell membrane</keyword>
<keyword evidence="7" id="KW-0449">Lipoprotein</keyword>
<dbReference type="InterPro" id="IPR046530">
    <property type="entry name" value="BIM1-like_dom"/>
</dbReference>
<dbReference type="PROSITE" id="PS51257">
    <property type="entry name" value="PROKAR_LIPOPROTEIN"/>
    <property type="match status" value="1"/>
</dbReference>
<feature type="chain" id="PRO_5041455475" description="Copper acquisition factor BIM1-like domain-containing protein" evidence="8">
    <location>
        <begin position="23"/>
        <end position="163"/>
    </location>
</feature>
<gene>
    <name evidence="10" type="ORF">B0T26DRAFT_857906</name>
</gene>
<name>A0AA40DU08_9PEZI</name>
<proteinExistence type="predicted"/>
<keyword evidence="4 8" id="KW-0732">Signal</keyword>
<dbReference type="RefSeq" id="XP_060294639.1">
    <property type="nucleotide sequence ID" value="XM_060447709.1"/>
</dbReference>
<accession>A0AA40DU08</accession>
<evidence type="ECO:0000256" key="8">
    <source>
        <dbReference type="SAM" id="SignalP"/>
    </source>
</evidence>
<dbReference type="CDD" id="cd21176">
    <property type="entry name" value="LPMO_auxiliary-like"/>
    <property type="match status" value="1"/>
</dbReference>
<dbReference type="PANTHER" id="PTHR34992:SF1">
    <property type="entry name" value="COPPER ACQUISITION FACTOR BIM1-LIKE DOMAIN-CONTAINING PROTEIN"/>
    <property type="match status" value="1"/>
</dbReference>